<dbReference type="UniPathway" id="UPA00340">
    <property type="reaction ID" value="UER00458"/>
</dbReference>
<feature type="domain" description="Phosphate acetyl/butaryl transferase" evidence="8">
    <location>
        <begin position="919"/>
        <end position="1252"/>
    </location>
</feature>
<evidence type="ECO:0000256" key="4">
    <source>
        <dbReference type="ARBA" id="ARBA00022777"/>
    </source>
</evidence>
<dbReference type="PANTHER" id="PTHR43356:SF3">
    <property type="entry name" value="PHOSPHATE ACETYLTRANSFERASE"/>
    <property type="match status" value="1"/>
</dbReference>
<organism evidence="10">
    <name type="scientific">Aureoumbra lagunensis</name>
    <dbReference type="NCBI Taxonomy" id="44058"/>
    <lineage>
        <taxon>Eukaryota</taxon>
        <taxon>Sar</taxon>
        <taxon>Stramenopiles</taxon>
        <taxon>Ochrophyta</taxon>
        <taxon>Pelagophyceae</taxon>
        <taxon>Pelagomonadales</taxon>
        <taxon>Aureoumbra</taxon>
    </lineage>
</organism>
<evidence type="ECO:0000256" key="2">
    <source>
        <dbReference type="ARBA" id="ARBA00022679"/>
    </source>
</evidence>
<dbReference type="GO" id="GO:0000287">
    <property type="term" value="F:magnesium ion binding"/>
    <property type="evidence" value="ECO:0007669"/>
    <property type="project" value="UniProtKB-UniRule"/>
</dbReference>
<dbReference type="Pfam" id="PF00871">
    <property type="entry name" value="Acetate_kinase"/>
    <property type="match status" value="1"/>
</dbReference>
<reference evidence="10" key="1">
    <citation type="submission" date="2021-01" db="EMBL/GenBank/DDBJ databases">
        <authorList>
            <person name="Corre E."/>
            <person name="Pelletier E."/>
            <person name="Niang G."/>
            <person name="Scheremetjew M."/>
            <person name="Finn R."/>
            <person name="Kale V."/>
            <person name="Holt S."/>
            <person name="Cochrane G."/>
            <person name="Meng A."/>
            <person name="Brown T."/>
            <person name="Cohen L."/>
        </authorList>
    </citation>
    <scope>NUCLEOTIDE SEQUENCE</scope>
    <source>
        <strain evidence="10">CCMP1510</strain>
    </source>
</reference>
<keyword evidence="5 7" id="KW-0067">ATP-binding</keyword>
<comment type="similarity">
    <text evidence="7">Belongs to the acetokinase family.</text>
</comment>
<feature type="site" description="Transition state stabilizer" evidence="7">
    <location>
        <position position="182"/>
    </location>
</feature>
<evidence type="ECO:0000256" key="5">
    <source>
        <dbReference type="ARBA" id="ARBA00022840"/>
    </source>
</evidence>
<dbReference type="HAMAP" id="MF_00020">
    <property type="entry name" value="Acetate_kinase"/>
    <property type="match status" value="1"/>
</dbReference>
<evidence type="ECO:0000256" key="6">
    <source>
        <dbReference type="ARBA" id="ARBA00023315"/>
    </source>
</evidence>
<comment type="pathway">
    <text evidence="7">Metabolic intermediate biosynthesis; acetyl-CoA biosynthesis; acetyl-CoA from acetate: step 1/2.</text>
</comment>
<keyword evidence="6" id="KW-0012">Acyltransferase</keyword>
<dbReference type="NCBIfam" id="TIGR00016">
    <property type="entry name" value="ackA"/>
    <property type="match status" value="1"/>
</dbReference>
<dbReference type="GO" id="GO:0006085">
    <property type="term" value="P:acetyl-CoA biosynthetic process"/>
    <property type="evidence" value="ECO:0007669"/>
    <property type="project" value="UniProtKB-UniRule"/>
</dbReference>
<gene>
    <name evidence="10" type="ORF">ALAG00032_LOCUS4246</name>
</gene>
<keyword evidence="7" id="KW-0479">Metal-binding</keyword>
<evidence type="ECO:0000259" key="9">
    <source>
        <dbReference type="Pfam" id="PF07085"/>
    </source>
</evidence>
<feature type="binding site" evidence="7">
    <location>
        <position position="8"/>
    </location>
    <ligand>
        <name>Mg(2+)</name>
        <dbReference type="ChEBI" id="CHEBI:18420"/>
    </ligand>
</feature>
<feature type="binding site" evidence="7">
    <location>
        <position position="391"/>
    </location>
    <ligand>
        <name>Mg(2+)</name>
        <dbReference type="ChEBI" id="CHEBI:18420"/>
    </ligand>
</feature>
<dbReference type="InterPro" id="IPR042113">
    <property type="entry name" value="P_AcTrfase_dom1"/>
</dbReference>
<sequence>MKSALVFNVNMSSIVYVLYDLEWVGEEIVAKKRILGIVEDIGKKNAEYVLINRDEKRQIVNEPPEALSDHASAFDAILERLKNESMPVVIGHRIVHGGNAFSAPVLVDDRVIQAIHEFASLAPQHNPPALLGLRTAIGAYPQVKHVACFDTAFHTNLAPEHFRYAIPTELYSTHNIRRYGFHGCGYACVTEKVTKRLFGGDDTGRGYIICYLGKFDASMSCVLDGQSLDTTMGLTPLEGLVMNTRCGDLDPGIITYLYRELGKSSQEIDDMLNTQCGLLALSNNVSSDMLTLQSLAKKKNPQARLARTVYVERIRKYLGSYLVKLHGKCDALIFTAHLGMYDADLRYDVCHGLDSLGIQLDDALNNAPLTDFTDIATTFSKTRIIVCASDEEAYIARQAAVVSGIFEREAELAKQAKIQANKLALLHRRNAQITNDLDDTQSIHFDLKLPALGRAVYIDGVGSTWREEVGLLFQILPHAPRLGYFRPFADDDDRKMRAMRDVFSIDHNESYNKARGASRQEAIQMLSKGREEELLDVVVDKFLNYSANKDFVLVSRASLGKHRQGDAFWTAKLAAALSLPVIYVTHEARSGGIFIKPLSSYLAQLSEVSNRVKQALEARGGKLAGIVTTLPSGGYSSDETVSTHEEENNEINRQDVLETCESIGVFPAAILEYNAQYSSTSIAEVADALAAAILIGESEQLAASQIRGVVVATRYVSEILEMLRQAPAGQLLVTHSERVDIILGVAMAQLSSDFPHLAGILVTGYHAAATTSPSNNFSRGVDNRTGRNRAMSFPPLSDTGPYDEEFDARSFYLRSDDDEDDVALKRALTILRRVPSTVQLPCIIAVADGTYSAVSAVTNITPPMLPNSREKIEAAQLVFEKYLNHDFRQALLMEVLASKNPQNNNILSPKPSITTPKLFQHDLYSRARNKLMTIVLPEADDRRILRAAAELIHRKLAKIILLGNKQHLRRLAKELRLESILFPTHHEKIIMTQVYDPQADEDPDEFRIVMANALYECRKHKGLTQDGALRLLRNDPNYYGTMLLQLGLADGMVSGACHSTAATMRPPLQIIKMKPGVPIVSSVFFMLLPHGVVLFGDCAINVNPTVDELAIIATASAQTARAFGIEPRVALLSYATGDSNSGTLIDKVRDATTKARDILPNEFFEGPIQFDAAVDPAVAKVKFKGKENSVAGKANVCIFPSLDSANAAYKAVQQASKCVAVGPIMQGMRKPVNDLSRGCTVNDIVNTVVVTAVQAQQAGILEDNN</sequence>
<evidence type="ECO:0000259" key="8">
    <source>
        <dbReference type="Pfam" id="PF01515"/>
    </source>
</evidence>
<dbReference type="Gene3D" id="3.40.1390.20">
    <property type="entry name" value="HprK N-terminal domain-like"/>
    <property type="match status" value="1"/>
</dbReference>
<feature type="active site" description="Proton donor/acceptor" evidence="7">
    <location>
        <position position="150"/>
    </location>
</feature>
<dbReference type="GO" id="GO:0008776">
    <property type="term" value="F:acetate kinase activity"/>
    <property type="evidence" value="ECO:0007669"/>
    <property type="project" value="UniProtKB-UniRule"/>
</dbReference>
<dbReference type="Gene3D" id="3.30.420.40">
    <property type="match status" value="2"/>
</dbReference>
<dbReference type="InterPro" id="IPR004614">
    <property type="entry name" value="P_AcTrfase"/>
</dbReference>
<keyword evidence="7" id="KW-0460">Magnesium</keyword>
<dbReference type="Gene3D" id="3.40.50.10950">
    <property type="match status" value="1"/>
</dbReference>
<feature type="binding site" evidence="7">
    <location>
        <position position="93"/>
    </location>
    <ligand>
        <name>substrate</name>
    </ligand>
</feature>
<dbReference type="Gene3D" id="3.40.50.10750">
    <property type="entry name" value="Isocitrate/Isopropylmalate dehydrogenase-like"/>
    <property type="match status" value="1"/>
</dbReference>
<dbReference type="PRINTS" id="PR00471">
    <property type="entry name" value="ACETATEKNASE"/>
</dbReference>
<dbReference type="NCBIfam" id="TIGR00651">
    <property type="entry name" value="pta"/>
    <property type="match status" value="1"/>
</dbReference>
<dbReference type="InterPro" id="IPR010766">
    <property type="entry name" value="DRTGG"/>
</dbReference>
<comment type="caution">
    <text evidence="7">Lacks conserved residue(s) required for the propagation of feature annotation.</text>
</comment>
<keyword evidence="3 7" id="KW-0547">Nucleotide-binding</keyword>
<comment type="cofactor">
    <cofactor evidence="7">
        <name>Mg(2+)</name>
        <dbReference type="ChEBI" id="CHEBI:18420"/>
    </cofactor>
</comment>
<comment type="pathway">
    <text evidence="1">Metabolic intermediate biosynthesis; acetyl-CoA biosynthesis; acetyl-CoA from acetate: step 2/2.</text>
</comment>
<dbReference type="InterPro" id="IPR002505">
    <property type="entry name" value="PTA_PTB"/>
</dbReference>
<keyword evidence="2 7" id="KW-0808">Transferase</keyword>
<name>A0A7S3JUY5_9STRA</name>
<dbReference type="InterPro" id="IPR042112">
    <property type="entry name" value="P_AcTrfase_dom2"/>
</dbReference>
<dbReference type="SUPFAM" id="SSF53659">
    <property type="entry name" value="Isocitrate/Isopropylmalate dehydrogenase-like"/>
    <property type="match status" value="1"/>
</dbReference>
<dbReference type="Pfam" id="PF07085">
    <property type="entry name" value="DRTGG"/>
    <property type="match status" value="1"/>
</dbReference>
<dbReference type="InterPro" id="IPR050500">
    <property type="entry name" value="Phos_Acetyltrans/Butyryltrans"/>
</dbReference>
<feature type="domain" description="DRTGG" evidence="9">
    <location>
        <begin position="684"/>
        <end position="767"/>
    </location>
</feature>
<dbReference type="InterPro" id="IPR000890">
    <property type="entry name" value="Aliphatic_acid_kin_short-chain"/>
</dbReference>
<dbReference type="SUPFAM" id="SSF53067">
    <property type="entry name" value="Actin-like ATPase domain"/>
    <property type="match status" value="2"/>
</dbReference>
<dbReference type="NCBIfam" id="NF004167">
    <property type="entry name" value="PRK05632.1"/>
    <property type="match status" value="1"/>
</dbReference>
<proteinExistence type="inferred from homology"/>
<dbReference type="NCBIfam" id="NF007233">
    <property type="entry name" value="PRK09653.1"/>
    <property type="match status" value="1"/>
</dbReference>
<feature type="site" description="Transition state stabilizer" evidence="7">
    <location>
        <position position="245"/>
    </location>
</feature>
<evidence type="ECO:0000256" key="1">
    <source>
        <dbReference type="ARBA" id="ARBA00004989"/>
    </source>
</evidence>
<dbReference type="PANTHER" id="PTHR43356">
    <property type="entry name" value="PHOSPHATE ACETYLTRANSFERASE"/>
    <property type="match status" value="1"/>
</dbReference>
<dbReference type="GO" id="GO:0006082">
    <property type="term" value="P:organic acid metabolic process"/>
    <property type="evidence" value="ECO:0007669"/>
    <property type="project" value="InterPro"/>
</dbReference>
<dbReference type="GO" id="GO:0016407">
    <property type="term" value="F:acetyltransferase activity"/>
    <property type="evidence" value="ECO:0007669"/>
    <property type="project" value="InterPro"/>
</dbReference>
<dbReference type="InterPro" id="IPR028979">
    <property type="entry name" value="Ser_kin/Pase_Hpr-like_N_sf"/>
</dbReference>
<accession>A0A7S3JUY5</accession>
<evidence type="ECO:0000313" key="10">
    <source>
        <dbReference type="EMBL" id="CAE0363505.1"/>
    </source>
</evidence>
<evidence type="ECO:0000256" key="7">
    <source>
        <dbReference type="HAMAP-Rule" id="MF_03131"/>
    </source>
</evidence>
<dbReference type="AlphaFoldDB" id="A0A7S3JUY5"/>
<keyword evidence="4 7" id="KW-0418">Kinase</keyword>
<dbReference type="GO" id="GO:0005524">
    <property type="term" value="F:ATP binding"/>
    <property type="evidence" value="ECO:0007669"/>
    <property type="project" value="UniProtKB-KW"/>
</dbReference>
<dbReference type="InterPro" id="IPR043129">
    <property type="entry name" value="ATPase_NBD"/>
</dbReference>
<comment type="catalytic activity">
    <reaction evidence="7">
        <text>acetate + ATP = acetyl phosphate + ADP</text>
        <dbReference type="Rhea" id="RHEA:11352"/>
        <dbReference type="ChEBI" id="CHEBI:22191"/>
        <dbReference type="ChEBI" id="CHEBI:30089"/>
        <dbReference type="ChEBI" id="CHEBI:30616"/>
        <dbReference type="ChEBI" id="CHEBI:456216"/>
        <dbReference type="EC" id="2.7.2.1"/>
    </reaction>
</comment>
<dbReference type="EC" id="2.7.2.1" evidence="7"/>
<protein>
    <recommendedName>
        <fullName evidence="7">Probable acetate kinase</fullName>
        <ecNumber evidence="7">2.7.2.1</ecNumber>
    </recommendedName>
    <alternativeName>
        <fullName evidence="7">Acetokinase</fullName>
    </alternativeName>
</protein>
<dbReference type="EMBL" id="HBIJ01006047">
    <property type="protein sequence ID" value="CAE0363505.1"/>
    <property type="molecule type" value="Transcribed_RNA"/>
</dbReference>
<evidence type="ECO:0000256" key="3">
    <source>
        <dbReference type="ARBA" id="ARBA00022741"/>
    </source>
</evidence>
<dbReference type="InterPro" id="IPR004372">
    <property type="entry name" value="Ac/propionate_kinase"/>
</dbReference>
<dbReference type="Pfam" id="PF01515">
    <property type="entry name" value="PTA_PTB"/>
    <property type="match status" value="1"/>
</dbReference>